<dbReference type="Gene3D" id="1.20.1110.10">
    <property type="entry name" value="Calcium-transporting ATPase, transmembrane domain"/>
    <property type="match status" value="1"/>
</dbReference>
<evidence type="ECO:0000256" key="2">
    <source>
        <dbReference type="ARBA" id="ARBA00005675"/>
    </source>
</evidence>
<feature type="transmembrane region" description="Helical" evidence="10">
    <location>
        <begin position="801"/>
        <end position="821"/>
    </location>
</feature>
<dbReference type="InterPro" id="IPR006068">
    <property type="entry name" value="ATPase_P-typ_cation-transptr_C"/>
</dbReference>
<dbReference type="PANTHER" id="PTHR43294">
    <property type="entry name" value="SODIUM/POTASSIUM-TRANSPORTING ATPASE SUBUNIT ALPHA"/>
    <property type="match status" value="1"/>
</dbReference>
<keyword evidence="4 10" id="KW-0812">Transmembrane</keyword>
<feature type="domain" description="Cation-transporting P-type ATPase N-terminal" evidence="11">
    <location>
        <begin position="8"/>
        <end position="81"/>
    </location>
</feature>
<keyword evidence="6" id="KW-0067">ATP-binding</keyword>
<evidence type="ECO:0000259" key="11">
    <source>
        <dbReference type="SMART" id="SM00831"/>
    </source>
</evidence>
<dbReference type="SUPFAM" id="SSF81653">
    <property type="entry name" value="Calcium ATPase, transduction domain A"/>
    <property type="match status" value="1"/>
</dbReference>
<keyword evidence="13" id="KW-1185">Reference proteome</keyword>
<feature type="transmembrane region" description="Helical" evidence="10">
    <location>
        <begin position="772"/>
        <end position="795"/>
    </location>
</feature>
<feature type="transmembrane region" description="Helical" evidence="10">
    <location>
        <begin position="248"/>
        <end position="269"/>
    </location>
</feature>
<dbReference type="SFLD" id="SFLDS00003">
    <property type="entry name" value="Haloacid_Dehalogenase"/>
    <property type="match status" value="1"/>
</dbReference>
<keyword evidence="5" id="KW-0547">Nucleotide-binding</keyword>
<dbReference type="InterPro" id="IPR001757">
    <property type="entry name" value="P_typ_ATPase"/>
</dbReference>
<evidence type="ECO:0000256" key="7">
    <source>
        <dbReference type="ARBA" id="ARBA00022967"/>
    </source>
</evidence>
<dbReference type="PRINTS" id="PR00119">
    <property type="entry name" value="CATATPASE"/>
</dbReference>
<evidence type="ECO:0000256" key="5">
    <source>
        <dbReference type="ARBA" id="ARBA00022741"/>
    </source>
</evidence>
<dbReference type="Pfam" id="PF00122">
    <property type="entry name" value="E1-E2_ATPase"/>
    <property type="match status" value="1"/>
</dbReference>
<dbReference type="Gene3D" id="2.70.150.10">
    <property type="entry name" value="Calcium-transporting ATPase, cytoplasmic transduction domain A"/>
    <property type="match status" value="1"/>
</dbReference>
<dbReference type="InterPro" id="IPR044492">
    <property type="entry name" value="P_typ_ATPase_HD_dom"/>
</dbReference>
<comment type="similarity">
    <text evidence="2">Belongs to the cation transport ATPase (P-type) (TC 3.A.3) family. Type IIA subfamily.</text>
</comment>
<dbReference type="SUPFAM" id="SSF56784">
    <property type="entry name" value="HAD-like"/>
    <property type="match status" value="1"/>
</dbReference>
<dbReference type="Gene3D" id="3.40.1110.10">
    <property type="entry name" value="Calcium-transporting ATPase, cytoplasmic domain N"/>
    <property type="match status" value="1"/>
</dbReference>
<name>A0ABS1RQU5_RHOSU</name>
<evidence type="ECO:0000256" key="9">
    <source>
        <dbReference type="ARBA" id="ARBA00023136"/>
    </source>
</evidence>
<evidence type="ECO:0000256" key="4">
    <source>
        <dbReference type="ARBA" id="ARBA00022692"/>
    </source>
</evidence>
<evidence type="ECO:0000256" key="8">
    <source>
        <dbReference type="ARBA" id="ARBA00022989"/>
    </source>
</evidence>
<dbReference type="SMART" id="SM00831">
    <property type="entry name" value="Cation_ATPase_N"/>
    <property type="match status" value="1"/>
</dbReference>
<feature type="transmembrane region" description="Helical" evidence="10">
    <location>
        <begin position="707"/>
        <end position="726"/>
    </location>
</feature>
<feature type="transmembrane region" description="Helical" evidence="10">
    <location>
        <begin position="876"/>
        <end position="892"/>
    </location>
</feature>
<dbReference type="SUPFAM" id="SSF81665">
    <property type="entry name" value="Calcium ATPase, transmembrane domain M"/>
    <property type="match status" value="1"/>
</dbReference>
<evidence type="ECO:0000256" key="6">
    <source>
        <dbReference type="ARBA" id="ARBA00022840"/>
    </source>
</evidence>
<dbReference type="SFLD" id="SFLDF00027">
    <property type="entry name" value="p-type_atpase"/>
    <property type="match status" value="1"/>
</dbReference>
<dbReference type="RefSeq" id="WP_202248123.1">
    <property type="nucleotide sequence ID" value="NZ_JAESJJ010000005.1"/>
</dbReference>
<evidence type="ECO:0000256" key="10">
    <source>
        <dbReference type="SAM" id="Phobius"/>
    </source>
</evidence>
<feature type="transmembrane region" description="Helical" evidence="10">
    <location>
        <begin position="275"/>
        <end position="301"/>
    </location>
</feature>
<feature type="transmembrane region" description="Helical" evidence="10">
    <location>
        <begin position="841"/>
        <end position="861"/>
    </location>
</feature>
<dbReference type="Pfam" id="PF00689">
    <property type="entry name" value="Cation_ATPase_C"/>
    <property type="match status" value="1"/>
</dbReference>
<feature type="transmembrane region" description="Helical" evidence="10">
    <location>
        <begin position="732"/>
        <end position="751"/>
    </location>
</feature>
<reference evidence="12 13" key="1">
    <citation type="submission" date="2021-01" db="EMBL/GenBank/DDBJ databases">
        <title>Draft genomes of Rhodovulum sulfidophilum.</title>
        <authorList>
            <person name="Guzman M.S."/>
        </authorList>
    </citation>
    <scope>NUCLEOTIDE SEQUENCE [LARGE SCALE GENOMIC DNA]</scope>
    <source>
        <strain evidence="12 13">AB35</strain>
    </source>
</reference>
<comment type="caution">
    <text evidence="12">The sequence shown here is derived from an EMBL/GenBank/DDBJ whole genome shotgun (WGS) entry which is preliminary data.</text>
</comment>
<keyword evidence="3" id="KW-1003">Cell membrane</keyword>
<accession>A0ABS1RQU5</accession>
<proteinExistence type="inferred from homology"/>
<dbReference type="InterPro" id="IPR023299">
    <property type="entry name" value="ATPase_P-typ_cyto_dom_N"/>
</dbReference>
<keyword evidence="7" id="KW-1278">Translocase</keyword>
<protein>
    <submittedName>
        <fullName evidence="12">HAD-IC family P-type ATPase</fullName>
    </submittedName>
</protein>
<dbReference type="SUPFAM" id="SSF81660">
    <property type="entry name" value="Metal cation-transporting ATPase, ATP-binding domain N"/>
    <property type="match status" value="1"/>
</dbReference>
<evidence type="ECO:0000256" key="1">
    <source>
        <dbReference type="ARBA" id="ARBA00004651"/>
    </source>
</evidence>
<evidence type="ECO:0000313" key="12">
    <source>
        <dbReference type="EMBL" id="MBL3608436.1"/>
    </source>
</evidence>
<dbReference type="InterPro" id="IPR008250">
    <property type="entry name" value="ATPase_P-typ_transduc_dom_A_sf"/>
</dbReference>
<dbReference type="Pfam" id="PF13246">
    <property type="entry name" value="Cation_ATPase"/>
    <property type="match status" value="1"/>
</dbReference>
<dbReference type="NCBIfam" id="TIGR01494">
    <property type="entry name" value="ATPase_P-type"/>
    <property type="match status" value="3"/>
</dbReference>
<feature type="transmembrane region" description="Helical" evidence="10">
    <location>
        <begin position="53"/>
        <end position="75"/>
    </location>
</feature>
<dbReference type="InterPro" id="IPR018303">
    <property type="entry name" value="ATPase_P-typ_P_site"/>
</dbReference>
<dbReference type="PANTHER" id="PTHR43294:SF21">
    <property type="entry name" value="CATION TRANSPORTING ATPASE"/>
    <property type="match status" value="1"/>
</dbReference>
<comment type="subcellular location">
    <subcellularLocation>
        <location evidence="1">Cell membrane</location>
        <topology evidence="1">Multi-pass membrane protein</topology>
    </subcellularLocation>
</comment>
<dbReference type="InterPro" id="IPR050510">
    <property type="entry name" value="Cation_transp_ATPase_P-type"/>
</dbReference>
<dbReference type="Pfam" id="PF00690">
    <property type="entry name" value="Cation_ATPase_N"/>
    <property type="match status" value="1"/>
</dbReference>
<dbReference type="EMBL" id="JAESJJ010000005">
    <property type="protein sequence ID" value="MBL3608436.1"/>
    <property type="molecule type" value="Genomic_DNA"/>
</dbReference>
<dbReference type="PRINTS" id="PR00120">
    <property type="entry name" value="HATPASE"/>
</dbReference>
<dbReference type="InterPro" id="IPR023214">
    <property type="entry name" value="HAD_sf"/>
</dbReference>
<keyword evidence="8 10" id="KW-1133">Transmembrane helix</keyword>
<sequence>MPDRSDRPFHALTAEETLAELSAGPGGLAPAEAAERLALHGPNRLPEPPGRNAVLRFLAQFHNVLIYVLIVAAGVTAALQHWVDTGVILAVVLVNAVIGFVQEGRAEQAMAAIRDMLAPRSAVLRGGRRVTVEAADLVPGDVVLIEAGDRVPADLRLIEARGLRVEEAILTGESVPVEKAVAAVAPEAALAERLPMLFSGTLAAAGTGRGVVVATGPATQIGRISGMLASVETLTTPLVRQMDLFARWLTVFILLVAGSLLAYGFYVGHMSFGELFMAVVGLSVAAIPEGLPAVLTITLAVGVQAMARRNAIVRRLPAIETLGSVSVICSDKTGTLTRNEMMAARLALGEAELAVAGEGYAPEGEVCPVDVAPGPGREAGTSAGTDPGLLAALARAAALCNDAVLHEEDGVWRVEGDPMEGALLALAGKIGAPGVDRARRDAIPFDAAHRYMAVLVEAPEGGAELLVKGAPEAVLALCADRMALGGGTAPIVPADWHRKVEELAADGLRVLALARRAMPAGQEGLSHDDLAGRLSLIGLVGLIDPPRPEAIAAVADCHSAGIRVKMITGDHAATARAIAAEIGLKNTDRVLTGADVEALDDAELAAAATGTDIFARTSPAHKLRLVTALQARGLTVAMTGDGVNDAPALKRADAGIAMGLKGSAAAREAAELVLADDNFASIAAAVREGRTVYDNIKKVISWTLPTNAGEALTIVVALFAGMMLPITAVQILWVNLITAVTLGLALAFEPSEPGTMRRPPRARTEPLLTGGLIWHIVLVSGLFVLAVFGIFAYATERGHDPALAQTMAMNTLVVLEIFHLFFIRNIHGTSLTWTGLRGTRIVWACVLTVTGAQVAVTYLPLLQPVFGTRPVPLEDGLLIVGIGVVFFALIETEKQMRLAFRRGQHGT</sequence>
<dbReference type="InterPro" id="IPR004014">
    <property type="entry name" value="ATPase_P-typ_cation-transptr_N"/>
</dbReference>
<organism evidence="12 13">
    <name type="scientific">Rhodovulum sulfidophilum</name>
    <name type="common">Rhodobacter sulfidophilus</name>
    <dbReference type="NCBI Taxonomy" id="35806"/>
    <lineage>
        <taxon>Bacteria</taxon>
        <taxon>Pseudomonadati</taxon>
        <taxon>Pseudomonadota</taxon>
        <taxon>Alphaproteobacteria</taxon>
        <taxon>Rhodobacterales</taxon>
        <taxon>Paracoccaceae</taxon>
        <taxon>Rhodovulum</taxon>
    </lineage>
</organism>
<evidence type="ECO:0000313" key="13">
    <source>
        <dbReference type="Proteomes" id="UP000604473"/>
    </source>
</evidence>
<dbReference type="Gene3D" id="3.40.50.1000">
    <property type="entry name" value="HAD superfamily/HAD-like"/>
    <property type="match status" value="1"/>
</dbReference>
<dbReference type="SFLD" id="SFLDG00002">
    <property type="entry name" value="C1.7:_P-type_atpase_like"/>
    <property type="match status" value="1"/>
</dbReference>
<dbReference type="PROSITE" id="PS00154">
    <property type="entry name" value="ATPASE_E1_E2"/>
    <property type="match status" value="1"/>
</dbReference>
<evidence type="ECO:0000256" key="3">
    <source>
        <dbReference type="ARBA" id="ARBA00022475"/>
    </source>
</evidence>
<keyword evidence="9 10" id="KW-0472">Membrane</keyword>
<dbReference type="InterPro" id="IPR036412">
    <property type="entry name" value="HAD-like_sf"/>
</dbReference>
<dbReference type="Proteomes" id="UP000604473">
    <property type="component" value="Unassembled WGS sequence"/>
</dbReference>
<gene>
    <name evidence="12" type="ORF">JMM60_06390</name>
</gene>
<dbReference type="InterPro" id="IPR023298">
    <property type="entry name" value="ATPase_P-typ_TM_dom_sf"/>
</dbReference>
<feature type="transmembrane region" description="Helical" evidence="10">
    <location>
        <begin position="81"/>
        <end position="101"/>
    </location>
</feature>
<dbReference type="InterPro" id="IPR059000">
    <property type="entry name" value="ATPase_P-type_domA"/>
</dbReference>